<dbReference type="Pfam" id="PF05331">
    <property type="entry name" value="DUF742"/>
    <property type="match status" value="1"/>
</dbReference>
<dbReference type="PANTHER" id="PTHR36221:SF1">
    <property type="entry name" value="DUF742 DOMAIN-CONTAINING PROTEIN"/>
    <property type="match status" value="1"/>
</dbReference>
<sequence>MSHWADAAPDDEYAEQSFVRPYTITQGRTTSARDDLTLITVLTTVDAPGEEPPARGLQPEHRLILQQCRTPVALAEVAAGLNLPVAVTKILVSDLITLGRVTARAPLAVAAGQGLDMTLLQAVKDGLLRL</sequence>
<dbReference type="PANTHER" id="PTHR36221">
    <property type="entry name" value="DUF742 DOMAIN-CONTAINING PROTEIN"/>
    <property type="match status" value="1"/>
</dbReference>
<dbReference type="InterPro" id="IPR007995">
    <property type="entry name" value="DUF742"/>
</dbReference>
<organism evidence="1 2">
    <name type="scientific">Streptomyces hyaluromycini</name>
    <dbReference type="NCBI Taxonomy" id="1377993"/>
    <lineage>
        <taxon>Bacteria</taxon>
        <taxon>Bacillati</taxon>
        <taxon>Actinomycetota</taxon>
        <taxon>Actinomycetes</taxon>
        <taxon>Kitasatosporales</taxon>
        <taxon>Streptomycetaceae</taxon>
        <taxon>Streptomyces</taxon>
    </lineage>
</organism>
<name>A0ABV1XA80_9ACTN</name>
<reference evidence="1 2" key="1">
    <citation type="submission" date="2024-06" db="EMBL/GenBank/DDBJ databases">
        <title>The Natural Products Discovery Center: Release of the First 8490 Sequenced Strains for Exploring Actinobacteria Biosynthetic Diversity.</title>
        <authorList>
            <person name="Kalkreuter E."/>
            <person name="Kautsar S.A."/>
            <person name="Yang D."/>
            <person name="Bader C.D."/>
            <person name="Teijaro C.N."/>
            <person name="Fluegel L."/>
            <person name="Davis C.M."/>
            <person name="Simpson J.R."/>
            <person name="Lauterbach L."/>
            <person name="Steele A.D."/>
            <person name="Gui C."/>
            <person name="Meng S."/>
            <person name="Li G."/>
            <person name="Viehrig K."/>
            <person name="Ye F."/>
            <person name="Su P."/>
            <person name="Kiefer A.F."/>
            <person name="Nichols A."/>
            <person name="Cepeda A.J."/>
            <person name="Yan W."/>
            <person name="Fan B."/>
            <person name="Jiang Y."/>
            <person name="Adhikari A."/>
            <person name="Zheng C.-J."/>
            <person name="Schuster L."/>
            <person name="Cowan T.M."/>
            <person name="Smanski M.J."/>
            <person name="Chevrette M.G."/>
            <person name="De Carvalho L.P.S."/>
            <person name="Shen B."/>
        </authorList>
    </citation>
    <scope>NUCLEOTIDE SEQUENCE [LARGE SCALE GENOMIC DNA]</scope>
    <source>
        <strain evidence="1 2">NPDC000234</strain>
    </source>
</reference>
<protein>
    <submittedName>
        <fullName evidence="1">DUF742 domain-containing protein</fullName>
    </submittedName>
</protein>
<evidence type="ECO:0000313" key="1">
    <source>
        <dbReference type="EMBL" id="MER7185896.1"/>
    </source>
</evidence>
<accession>A0ABV1XA80</accession>
<evidence type="ECO:0000313" key="2">
    <source>
        <dbReference type="Proteomes" id="UP001474181"/>
    </source>
</evidence>
<keyword evidence="2" id="KW-1185">Reference proteome</keyword>
<dbReference type="RefSeq" id="WP_089100153.1">
    <property type="nucleotide sequence ID" value="NZ_BCFL01000017.1"/>
</dbReference>
<gene>
    <name evidence="1" type="ORF">ABT404_41655</name>
</gene>
<comment type="caution">
    <text evidence="1">The sequence shown here is derived from an EMBL/GenBank/DDBJ whole genome shotgun (WGS) entry which is preliminary data.</text>
</comment>
<dbReference type="EMBL" id="JBEPEK010000503">
    <property type="protein sequence ID" value="MER7185896.1"/>
    <property type="molecule type" value="Genomic_DNA"/>
</dbReference>
<dbReference type="Proteomes" id="UP001474181">
    <property type="component" value="Unassembled WGS sequence"/>
</dbReference>
<proteinExistence type="predicted"/>